<dbReference type="GeneID" id="43348972"/>
<dbReference type="PANTHER" id="PTHR38034:SF1">
    <property type="entry name" value="INNER MEMBRANE PROTEIN YPJD"/>
    <property type="match status" value="1"/>
</dbReference>
<evidence type="ECO:0000313" key="3">
    <source>
        <dbReference type="Proteomes" id="UP000462362"/>
    </source>
</evidence>
<dbReference type="GO" id="GO:0017004">
    <property type="term" value="P:cytochrome complex assembly"/>
    <property type="evidence" value="ECO:0007669"/>
    <property type="project" value="InterPro"/>
</dbReference>
<protein>
    <submittedName>
        <fullName evidence="2">Cytochrome C biogenesis protein</fullName>
    </submittedName>
</protein>
<dbReference type="Pfam" id="PF01578">
    <property type="entry name" value="Cytochrom_C_asm"/>
    <property type="match status" value="1"/>
</dbReference>
<accession>A0A6I3S085</accession>
<organism evidence="2 3">
    <name type="scientific">Parasutterella excrementihominis</name>
    <dbReference type="NCBI Taxonomy" id="487175"/>
    <lineage>
        <taxon>Bacteria</taxon>
        <taxon>Pseudomonadati</taxon>
        <taxon>Pseudomonadota</taxon>
        <taxon>Betaproteobacteria</taxon>
        <taxon>Burkholderiales</taxon>
        <taxon>Sutterellaceae</taxon>
        <taxon>Parasutterella</taxon>
    </lineage>
</organism>
<dbReference type="RefSeq" id="WP_008864352.1">
    <property type="nucleotide sequence ID" value="NZ_CALFDP010000008.1"/>
</dbReference>
<dbReference type="InterPro" id="IPR052372">
    <property type="entry name" value="YpjD/HemX"/>
</dbReference>
<proteinExistence type="predicted"/>
<reference evidence="2 3" key="1">
    <citation type="journal article" date="2019" name="Nat. Med.">
        <title>A library of human gut bacterial isolates paired with longitudinal multiomics data enables mechanistic microbiome research.</title>
        <authorList>
            <person name="Poyet M."/>
            <person name="Groussin M."/>
            <person name="Gibbons S.M."/>
            <person name="Avila-Pacheco J."/>
            <person name="Jiang X."/>
            <person name="Kearney S.M."/>
            <person name="Perrotta A.R."/>
            <person name="Berdy B."/>
            <person name="Zhao S."/>
            <person name="Lieberman T.D."/>
            <person name="Swanson P.K."/>
            <person name="Smith M."/>
            <person name="Roesemann S."/>
            <person name="Alexander J.E."/>
            <person name="Rich S.A."/>
            <person name="Livny J."/>
            <person name="Vlamakis H."/>
            <person name="Clish C."/>
            <person name="Bullock K."/>
            <person name="Deik A."/>
            <person name="Scott J."/>
            <person name="Pierce K.A."/>
            <person name="Xavier R.J."/>
            <person name="Alm E.J."/>
        </authorList>
    </citation>
    <scope>NUCLEOTIDE SEQUENCE [LARGE SCALE GENOMIC DNA]</scope>
    <source>
        <strain evidence="2 3">BIOML-A2</strain>
    </source>
</reference>
<name>A0A6I3S085_9BURK</name>
<dbReference type="Proteomes" id="UP000462362">
    <property type="component" value="Unassembled WGS sequence"/>
</dbReference>
<dbReference type="GO" id="GO:0020037">
    <property type="term" value="F:heme binding"/>
    <property type="evidence" value="ECO:0007669"/>
    <property type="project" value="InterPro"/>
</dbReference>
<evidence type="ECO:0000259" key="1">
    <source>
        <dbReference type="Pfam" id="PF01578"/>
    </source>
</evidence>
<dbReference type="PANTHER" id="PTHR38034">
    <property type="entry name" value="INNER MEMBRANE PROTEIN YPJD"/>
    <property type="match status" value="1"/>
</dbReference>
<dbReference type="InterPro" id="IPR002541">
    <property type="entry name" value="Cyt_c_assembly"/>
</dbReference>
<dbReference type="EMBL" id="WNCL01000008">
    <property type="protein sequence ID" value="MTU42774.1"/>
    <property type="molecule type" value="Genomic_DNA"/>
</dbReference>
<gene>
    <name evidence="2" type="ORF">GMD42_03865</name>
</gene>
<feature type="domain" description="Cytochrome c assembly protein" evidence="1">
    <location>
        <begin position="63"/>
        <end position="272"/>
    </location>
</feature>
<sequence>MTLNAIFYVFAAVLYLAAAFGIYKTLQEPEPTEKFWIRPLICAGLMIQAYLIYEALFLYGTPHFGMALALTITLFTCTFLLLLESFFSKIGAMLVFVLPLSAVSMLLPLLLPGSPLAPETASGPFRLHLLLAILAYSVMTMALIQGLLLMAVHKRVRAKDFVTHEGAKHVNILDNMPSMMEMEKILFRLIWVGFIVLTAAILFGAVYSQELFGQAFRFDHKTVTTCMAWVIFGILLLGHHLRGWRGKFAALWTVIGFCVLMVSYIGVRFVMEVVPGA</sequence>
<evidence type="ECO:0000313" key="2">
    <source>
        <dbReference type="EMBL" id="MTU42774.1"/>
    </source>
</evidence>
<comment type="caution">
    <text evidence="2">The sequence shown here is derived from an EMBL/GenBank/DDBJ whole genome shotgun (WGS) entry which is preliminary data.</text>
</comment>
<dbReference type="AlphaFoldDB" id="A0A6I3S085"/>